<dbReference type="AlphaFoldDB" id="A0A2G8K030"/>
<dbReference type="InterPro" id="IPR003726">
    <property type="entry name" value="HCY_dom"/>
</dbReference>
<dbReference type="PANTHER" id="PTHR11103">
    <property type="entry name" value="SLR1189 PROTEIN"/>
    <property type="match status" value="1"/>
</dbReference>
<reference evidence="5 6" key="1">
    <citation type="journal article" date="2017" name="PLoS Biol.">
        <title>The sea cucumber genome provides insights into morphological evolution and visceral regeneration.</title>
        <authorList>
            <person name="Zhang X."/>
            <person name="Sun L."/>
            <person name="Yuan J."/>
            <person name="Sun Y."/>
            <person name="Gao Y."/>
            <person name="Zhang L."/>
            <person name="Li S."/>
            <person name="Dai H."/>
            <person name="Hamel J.F."/>
            <person name="Liu C."/>
            <person name="Yu Y."/>
            <person name="Liu S."/>
            <person name="Lin W."/>
            <person name="Guo K."/>
            <person name="Jin S."/>
            <person name="Xu P."/>
            <person name="Storey K.B."/>
            <person name="Huan P."/>
            <person name="Zhang T."/>
            <person name="Zhou Y."/>
            <person name="Zhang J."/>
            <person name="Lin C."/>
            <person name="Li X."/>
            <person name="Xing L."/>
            <person name="Huo D."/>
            <person name="Sun M."/>
            <person name="Wang L."/>
            <person name="Mercier A."/>
            <person name="Li F."/>
            <person name="Yang H."/>
            <person name="Xiang J."/>
        </authorList>
    </citation>
    <scope>NUCLEOTIDE SEQUENCE [LARGE SCALE GENOMIC DNA]</scope>
    <source>
        <strain evidence="5">Shaxun</strain>
        <tissue evidence="5">Muscle</tissue>
    </source>
</reference>
<keyword evidence="6" id="KW-1185">Reference proteome</keyword>
<feature type="domain" description="Hcy-binding" evidence="4">
    <location>
        <begin position="35"/>
        <end position="142"/>
    </location>
</feature>
<protein>
    <submittedName>
        <fullName evidence="5">Betaine homocysteine S-methyltransferase 1</fullName>
    </submittedName>
</protein>
<dbReference type="Pfam" id="PF02574">
    <property type="entry name" value="S-methyl_trans"/>
    <property type="match status" value="1"/>
</dbReference>
<gene>
    <name evidence="5" type="ORF">BSL78_21800</name>
</gene>
<comment type="pathway">
    <text evidence="3">Amino-acid biosynthesis; L-methionine biosynthesis via de novo pathway.</text>
</comment>
<dbReference type="GO" id="GO:0008168">
    <property type="term" value="F:methyltransferase activity"/>
    <property type="evidence" value="ECO:0007669"/>
    <property type="project" value="UniProtKB-KW"/>
</dbReference>
<comment type="caution">
    <text evidence="5">The sequence shown here is derived from an EMBL/GenBank/DDBJ whole genome shotgun (WGS) entry which is preliminary data.</text>
</comment>
<dbReference type="EMBL" id="MRZV01001027">
    <property type="protein sequence ID" value="PIK41350.1"/>
    <property type="molecule type" value="Genomic_DNA"/>
</dbReference>
<proteinExistence type="predicted"/>
<dbReference type="Proteomes" id="UP000230750">
    <property type="component" value="Unassembled WGS sequence"/>
</dbReference>
<name>A0A2G8K030_STIJA</name>
<keyword evidence="1 5" id="KW-0489">Methyltransferase</keyword>
<evidence type="ECO:0000256" key="2">
    <source>
        <dbReference type="ARBA" id="ARBA00022679"/>
    </source>
</evidence>
<evidence type="ECO:0000256" key="1">
    <source>
        <dbReference type="ARBA" id="ARBA00022603"/>
    </source>
</evidence>
<sequence>MALIGREADLEKMNRDALRIAKEVSEKTNTLLAGQIELAVDEGVDFVIAETFVLFEEAMIALEAIKEFGKGVPSVVTMAAHLHDGENGKNLTVDNVEICEAMKKLEAAGADVVGLNCANGPETILGYMELIRQSGVKVCCSMYRLNGNVIIVRAQTTFGNVLLLISPTASYNILYADDMMFSSLVVFVNEFGNNRMINVGMANF</sequence>
<accession>A0A2G8K030</accession>
<evidence type="ECO:0000259" key="4">
    <source>
        <dbReference type="Pfam" id="PF02574"/>
    </source>
</evidence>
<evidence type="ECO:0000313" key="6">
    <source>
        <dbReference type="Proteomes" id="UP000230750"/>
    </source>
</evidence>
<organism evidence="5 6">
    <name type="scientific">Stichopus japonicus</name>
    <name type="common">Sea cucumber</name>
    <dbReference type="NCBI Taxonomy" id="307972"/>
    <lineage>
        <taxon>Eukaryota</taxon>
        <taxon>Metazoa</taxon>
        <taxon>Echinodermata</taxon>
        <taxon>Eleutherozoa</taxon>
        <taxon>Echinozoa</taxon>
        <taxon>Holothuroidea</taxon>
        <taxon>Aspidochirotacea</taxon>
        <taxon>Aspidochirotida</taxon>
        <taxon>Stichopodidae</taxon>
        <taxon>Apostichopus</taxon>
    </lineage>
</organism>
<keyword evidence="2 5" id="KW-0808">Transferase</keyword>
<dbReference type="Gene3D" id="3.20.20.330">
    <property type="entry name" value="Homocysteine-binding-like domain"/>
    <property type="match status" value="1"/>
</dbReference>
<evidence type="ECO:0000313" key="5">
    <source>
        <dbReference type="EMBL" id="PIK41350.1"/>
    </source>
</evidence>
<dbReference type="SUPFAM" id="SSF82282">
    <property type="entry name" value="Homocysteine S-methyltransferase"/>
    <property type="match status" value="1"/>
</dbReference>
<dbReference type="InterPro" id="IPR036589">
    <property type="entry name" value="HCY_dom_sf"/>
</dbReference>
<dbReference type="PANTHER" id="PTHR11103:SF18">
    <property type="entry name" value="SLR1189 PROTEIN"/>
    <property type="match status" value="1"/>
</dbReference>
<evidence type="ECO:0000256" key="3">
    <source>
        <dbReference type="ARBA" id="ARBA00034478"/>
    </source>
</evidence>
<dbReference type="GO" id="GO:0032259">
    <property type="term" value="P:methylation"/>
    <property type="evidence" value="ECO:0007669"/>
    <property type="project" value="UniProtKB-KW"/>
</dbReference>
<dbReference type="OrthoDB" id="261426at2759"/>
<dbReference type="STRING" id="307972.A0A2G8K030"/>